<protein>
    <submittedName>
        <fullName evidence="1">Uncharacterized protein</fullName>
    </submittedName>
</protein>
<sequence length="22" mass="2629">MKKKSGVCIFVYMDENFRSSKM</sequence>
<dbReference type="AlphaFoldDB" id="A0A2P2QT64"/>
<name>A0A2P2QT64_RHIMU</name>
<reference evidence="1" key="1">
    <citation type="submission" date="2018-02" db="EMBL/GenBank/DDBJ databases">
        <title>Rhizophora mucronata_Transcriptome.</title>
        <authorList>
            <person name="Meera S.P."/>
            <person name="Sreeshan A."/>
            <person name="Augustine A."/>
        </authorList>
    </citation>
    <scope>NUCLEOTIDE SEQUENCE</scope>
    <source>
        <tissue evidence="1">Leaf</tissue>
    </source>
</reference>
<proteinExistence type="predicted"/>
<organism evidence="1">
    <name type="scientific">Rhizophora mucronata</name>
    <name type="common">Asiatic mangrove</name>
    <dbReference type="NCBI Taxonomy" id="61149"/>
    <lineage>
        <taxon>Eukaryota</taxon>
        <taxon>Viridiplantae</taxon>
        <taxon>Streptophyta</taxon>
        <taxon>Embryophyta</taxon>
        <taxon>Tracheophyta</taxon>
        <taxon>Spermatophyta</taxon>
        <taxon>Magnoliopsida</taxon>
        <taxon>eudicotyledons</taxon>
        <taxon>Gunneridae</taxon>
        <taxon>Pentapetalae</taxon>
        <taxon>rosids</taxon>
        <taxon>fabids</taxon>
        <taxon>Malpighiales</taxon>
        <taxon>Rhizophoraceae</taxon>
        <taxon>Rhizophora</taxon>
    </lineage>
</organism>
<evidence type="ECO:0000313" key="1">
    <source>
        <dbReference type="EMBL" id="MBX70176.1"/>
    </source>
</evidence>
<accession>A0A2P2QT64</accession>
<dbReference type="EMBL" id="GGEC01089692">
    <property type="protein sequence ID" value="MBX70176.1"/>
    <property type="molecule type" value="Transcribed_RNA"/>
</dbReference>